<evidence type="ECO:0000313" key="2">
    <source>
        <dbReference type="Proteomes" id="UP000314985"/>
    </source>
</evidence>
<reference evidence="1 2" key="1">
    <citation type="submission" date="2017-08" db="EMBL/GenBank/DDBJ databases">
        <title>USMARCv1.0.</title>
        <authorList>
            <person name="Hannum G.I."/>
            <person name="Koren S."/>
            <person name="Schroeder S.G."/>
            <person name="Chin S.C."/>
            <person name="Nonneman D.J."/>
            <person name="Becker S.A."/>
            <person name="Rosen B.D."/>
            <person name="Bickhart D.M."/>
            <person name="Putnam N.H."/>
            <person name="Green R.E."/>
            <person name="Tuggle C.K."/>
            <person name="Liu H."/>
            <person name="Rohrer G.A."/>
            <person name="Warr A."/>
            <person name="Hall R."/>
            <person name="Kim K."/>
            <person name="Hume D.A."/>
            <person name="Talbot R."/>
            <person name="Chow W."/>
            <person name="Howe K."/>
            <person name="Schwartz A.S."/>
            <person name="Watson M."/>
            <person name="Archibald A.L."/>
            <person name="Phillippy A.M."/>
            <person name="Smith T.P.L."/>
        </authorList>
    </citation>
    <scope>NUCLEOTIDE SEQUENCE [LARGE SCALE GENOMIC DNA]</scope>
</reference>
<sequence length="67" mass="7412">VHTQKKGKQAPEKYSVAKRVMQGKVPVTALRSNQLKKKMQTSQQSLQRSPLFAIGSQMTKKASAISI</sequence>
<proteinExistence type="predicted"/>
<reference evidence="1" key="2">
    <citation type="submission" date="2025-08" db="UniProtKB">
        <authorList>
            <consortium name="Ensembl"/>
        </authorList>
    </citation>
    <scope>IDENTIFICATION</scope>
</reference>
<protein>
    <submittedName>
        <fullName evidence="1">Uncharacterized protein</fullName>
    </submittedName>
</protein>
<dbReference type="Proteomes" id="UP000314985">
    <property type="component" value="Chromosome 14"/>
</dbReference>
<name>A0A4X1TPE4_PIG</name>
<evidence type="ECO:0000313" key="1">
    <source>
        <dbReference type="Ensembl" id="ENSSSCP00070018905.1"/>
    </source>
</evidence>
<dbReference type="AlphaFoldDB" id="A0A4X1TPE4"/>
<dbReference type="Ensembl" id="ENSSSCT00070022860.1">
    <property type="protein sequence ID" value="ENSSSCP00070018905.1"/>
    <property type="gene ID" value="ENSSSCG00070011720.1"/>
</dbReference>
<accession>A0A4X1TPE4</accession>
<organism evidence="1 2">
    <name type="scientific">Sus scrofa</name>
    <name type="common">Pig</name>
    <dbReference type="NCBI Taxonomy" id="9823"/>
    <lineage>
        <taxon>Eukaryota</taxon>
        <taxon>Metazoa</taxon>
        <taxon>Chordata</taxon>
        <taxon>Craniata</taxon>
        <taxon>Vertebrata</taxon>
        <taxon>Euteleostomi</taxon>
        <taxon>Mammalia</taxon>
        <taxon>Eutheria</taxon>
        <taxon>Laurasiatheria</taxon>
        <taxon>Artiodactyla</taxon>
        <taxon>Suina</taxon>
        <taxon>Suidae</taxon>
        <taxon>Sus</taxon>
    </lineage>
</organism>